<dbReference type="RefSeq" id="WP_068566872.1">
    <property type="nucleotide sequence ID" value="NZ_AP025457.1"/>
</dbReference>
<dbReference type="PROSITE" id="PS50977">
    <property type="entry name" value="HTH_TETR_2"/>
    <property type="match status" value="1"/>
</dbReference>
<dbReference type="AlphaFoldDB" id="A0A1H1C754"/>
<dbReference type="SUPFAM" id="SSF46689">
    <property type="entry name" value="Homeodomain-like"/>
    <property type="match status" value="1"/>
</dbReference>
<keyword evidence="5" id="KW-1185">Reference proteome</keyword>
<dbReference type="InterPro" id="IPR009057">
    <property type="entry name" value="Homeodomain-like_sf"/>
</dbReference>
<dbReference type="PANTHER" id="PTHR43479:SF11">
    <property type="entry name" value="ACREF_ENVCD OPERON REPRESSOR-RELATED"/>
    <property type="match status" value="1"/>
</dbReference>
<dbReference type="InterPro" id="IPR001647">
    <property type="entry name" value="HTH_TetR"/>
</dbReference>
<accession>A0A1H1C754</accession>
<feature type="domain" description="HTH tetR-type" evidence="3">
    <location>
        <begin position="18"/>
        <end position="77"/>
    </location>
</feature>
<evidence type="ECO:0000313" key="4">
    <source>
        <dbReference type="EMBL" id="SDQ59991.1"/>
    </source>
</evidence>
<sequence length="216" mass="22699">MAGTGSAAPTSRLEQRKVRTRAALIGAGQRLLAEGRTDVAVSAITDLADVGLGSFYNHFATKDELFAAASETAAREIVAGLGELTGEVTDPVERYAACLRLVGRMHRRLPQLSGILLRSGAPMLSVRGELMQFPRRDLLDAIERGRFTVADPDLALAATAGAMLMLGQLLVDDPDRDDAAAADAMTRTLLVGFGVDAAEAERICALPLPDGPDAAS</sequence>
<reference evidence="5" key="1">
    <citation type="submission" date="2016-10" db="EMBL/GenBank/DDBJ databases">
        <authorList>
            <person name="Varghese N."/>
            <person name="Submissions S."/>
        </authorList>
    </citation>
    <scope>NUCLEOTIDE SEQUENCE [LARGE SCALE GENOMIC DNA]</scope>
    <source>
        <strain evidence="5">DSM 44142</strain>
    </source>
</reference>
<dbReference type="OrthoDB" id="3481545at2"/>
<protein>
    <submittedName>
        <fullName evidence="4">DNA-binding transcriptional regulator, AcrR family</fullName>
    </submittedName>
</protein>
<name>A0A1H1C754_9ACTN</name>
<dbReference type="Gene3D" id="1.10.357.10">
    <property type="entry name" value="Tetracycline Repressor, domain 2"/>
    <property type="match status" value="1"/>
</dbReference>
<dbReference type="PANTHER" id="PTHR43479">
    <property type="entry name" value="ACREF/ENVCD OPERON REPRESSOR-RELATED"/>
    <property type="match status" value="1"/>
</dbReference>
<proteinExistence type="predicted"/>
<dbReference type="GO" id="GO:0003677">
    <property type="term" value="F:DNA binding"/>
    <property type="evidence" value="ECO:0007669"/>
    <property type="project" value="UniProtKB-UniRule"/>
</dbReference>
<dbReference type="Pfam" id="PF21306">
    <property type="entry name" value="TetR_C_40"/>
    <property type="match status" value="1"/>
</dbReference>
<keyword evidence="1 2" id="KW-0238">DNA-binding</keyword>
<dbReference type="InterPro" id="IPR050624">
    <property type="entry name" value="HTH-type_Tx_Regulator"/>
</dbReference>
<dbReference type="Proteomes" id="UP000183053">
    <property type="component" value="Unassembled WGS sequence"/>
</dbReference>
<dbReference type="Pfam" id="PF00440">
    <property type="entry name" value="TetR_N"/>
    <property type="match status" value="1"/>
</dbReference>
<evidence type="ECO:0000313" key="5">
    <source>
        <dbReference type="Proteomes" id="UP000183053"/>
    </source>
</evidence>
<organism evidence="4 5">
    <name type="scientific">Tsukamurella pulmonis</name>
    <dbReference type="NCBI Taxonomy" id="47312"/>
    <lineage>
        <taxon>Bacteria</taxon>
        <taxon>Bacillati</taxon>
        <taxon>Actinomycetota</taxon>
        <taxon>Actinomycetes</taxon>
        <taxon>Mycobacteriales</taxon>
        <taxon>Tsukamurellaceae</taxon>
        <taxon>Tsukamurella</taxon>
    </lineage>
</organism>
<dbReference type="InterPro" id="IPR049513">
    <property type="entry name" value="TetR_C_40"/>
</dbReference>
<dbReference type="EMBL" id="FNLF01000002">
    <property type="protein sequence ID" value="SDQ59991.1"/>
    <property type="molecule type" value="Genomic_DNA"/>
</dbReference>
<feature type="DNA-binding region" description="H-T-H motif" evidence="2">
    <location>
        <begin position="40"/>
        <end position="59"/>
    </location>
</feature>
<evidence type="ECO:0000259" key="3">
    <source>
        <dbReference type="PROSITE" id="PS50977"/>
    </source>
</evidence>
<evidence type="ECO:0000256" key="2">
    <source>
        <dbReference type="PROSITE-ProRule" id="PRU00335"/>
    </source>
</evidence>
<evidence type="ECO:0000256" key="1">
    <source>
        <dbReference type="ARBA" id="ARBA00023125"/>
    </source>
</evidence>
<dbReference type="STRING" id="47312.SAMN04489765_1055"/>
<gene>
    <name evidence="4" type="ORF">SAMN04489765_1055</name>
</gene>